<dbReference type="Gene3D" id="3.30.70.270">
    <property type="match status" value="1"/>
</dbReference>
<gene>
    <name evidence="6" type="ORF">GCM10008098_07730</name>
</gene>
<dbReference type="PANTHER" id="PTHR45138:SF9">
    <property type="entry name" value="DIGUANYLATE CYCLASE DGCM-RELATED"/>
    <property type="match status" value="1"/>
</dbReference>
<keyword evidence="3" id="KW-0812">Transmembrane</keyword>
<dbReference type="EMBL" id="BMXT01000001">
    <property type="protein sequence ID" value="GGY18255.1"/>
    <property type="molecule type" value="Genomic_DNA"/>
</dbReference>
<evidence type="ECO:0000256" key="4">
    <source>
        <dbReference type="SAM" id="SignalP"/>
    </source>
</evidence>
<keyword evidence="3" id="KW-1133">Transmembrane helix</keyword>
<name>A0ABQ2ZL62_9GAMM</name>
<dbReference type="InterPro" id="IPR050469">
    <property type="entry name" value="Diguanylate_Cyclase"/>
</dbReference>
<proteinExistence type="predicted"/>
<dbReference type="CDD" id="cd01949">
    <property type="entry name" value="GGDEF"/>
    <property type="match status" value="1"/>
</dbReference>
<keyword evidence="7" id="KW-1185">Reference proteome</keyword>
<sequence length="596" mass="65562">MLIGAIGGVALFVGVACAAAPASSSDDAALLQQAETQTCTSSLTEQCANLLHRLEQVSSQLAPEQRQRLRYLQAWQAAFGGNYQKSDALIDGILDESRDADLRFEAAIFRVNSLSEQSRFEEAFRQLSQLVVSLQEGTGIGQGNQERGFAVASSLYAEAGQYELASYYAEEIFKRGLARAGHTCVGDHTRIAALYGGGKWQDIEPLITQGIEVCIKERNNLYANGIRYFAAKLDLNRGHPEQAIALLRKHYPVVQRDGYAPQLAQFDALLATAYSETGQLELARESALAAVAHGTHNSYAEPISTAYRILYQVAKQQGDAASALTYHEQYMVADKGYLDEVSAKALAFQTVQQQVVAKKLQIDTLNKQNQILQLQQSLDKSASETNRLYIILLLTVLAFIVLWTYRIKRSQLRFMKLARRDGLTGIFNRQHFVSSAEQQLQYCKKSARQACLVLIDLDHFKIVNDTHGHAVGDRVLKRAVAACQEHLRSTDIFGRLGGEEFGIVLPECTLDQALGRAEQIRVAIASAASGEDAPGIPISASFGVASIVRSGYELRQLLIDADDGLYRAKREGRNRVSVCDDTQPRQRVAGVATDRA</sequence>
<reference evidence="7" key="1">
    <citation type="journal article" date="2019" name="Int. J. Syst. Evol. Microbiol.">
        <title>The Global Catalogue of Microorganisms (GCM) 10K type strain sequencing project: providing services to taxonomists for standard genome sequencing and annotation.</title>
        <authorList>
            <consortium name="The Broad Institute Genomics Platform"/>
            <consortium name="The Broad Institute Genome Sequencing Center for Infectious Disease"/>
            <person name="Wu L."/>
            <person name="Ma J."/>
        </authorList>
    </citation>
    <scope>NUCLEOTIDE SEQUENCE [LARGE SCALE GENOMIC DNA]</scope>
    <source>
        <strain evidence="7">KCTC 22232</strain>
    </source>
</reference>
<dbReference type="NCBIfam" id="TIGR00254">
    <property type="entry name" value="GGDEF"/>
    <property type="match status" value="1"/>
</dbReference>
<comment type="caution">
    <text evidence="6">The sequence shown here is derived from an EMBL/GenBank/DDBJ whole genome shotgun (WGS) entry which is preliminary data.</text>
</comment>
<dbReference type="InterPro" id="IPR043128">
    <property type="entry name" value="Rev_trsase/Diguanyl_cyclase"/>
</dbReference>
<dbReference type="SUPFAM" id="SSF55073">
    <property type="entry name" value="Nucleotide cyclase"/>
    <property type="match status" value="1"/>
</dbReference>
<evidence type="ECO:0000256" key="2">
    <source>
        <dbReference type="ARBA" id="ARBA00034247"/>
    </source>
</evidence>
<evidence type="ECO:0000256" key="1">
    <source>
        <dbReference type="ARBA" id="ARBA00012528"/>
    </source>
</evidence>
<dbReference type="PANTHER" id="PTHR45138">
    <property type="entry name" value="REGULATORY COMPONENTS OF SENSORY TRANSDUCTION SYSTEM"/>
    <property type="match status" value="1"/>
</dbReference>
<evidence type="ECO:0000256" key="3">
    <source>
        <dbReference type="SAM" id="Phobius"/>
    </source>
</evidence>
<dbReference type="InterPro" id="IPR011990">
    <property type="entry name" value="TPR-like_helical_dom_sf"/>
</dbReference>
<dbReference type="Proteomes" id="UP000621898">
    <property type="component" value="Unassembled WGS sequence"/>
</dbReference>
<dbReference type="EC" id="2.7.7.65" evidence="1"/>
<keyword evidence="4" id="KW-0732">Signal</keyword>
<evidence type="ECO:0000313" key="6">
    <source>
        <dbReference type="EMBL" id="GGY18255.1"/>
    </source>
</evidence>
<dbReference type="SUPFAM" id="SSF48452">
    <property type="entry name" value="TPR-like"/>
    <property type="match status" value="1"/>
</dbReference>
<protein>
    <recommendedName>
        <fullName evidence="1">diguanylate cyclase</fullName>
        <ecNumber evidence="1">2.7.7.65</ecNumber>
    </recommendedName>
</protein>
<organism evidence="6 7">
    <name type="scientific">Rhodanobacter panaciterrae</name>
    <dbReference type="NCBI Taxonomy" id="490572"/>
    <lineage>
        <taxon>Bacteria</taxon>
        <taxon>Pseudomonadati</taxon>
        <taxon>Pseudomonadota</taxon>
        <taxon>Gammaproteobacteria</taxon>
        <taxon>Lysobacterales</taxon>
        <taxon>Rhodanobacteraceae</taxon>
        <taxon>Rhodanobacter</taxon>
    </lineage>
</organism>
<keyword evidence="3" id="KW-0472">Membrane</keyword>
<evidence type="ECO:0000313" key="7">
    <source>
        <dbReference type="Proteomes" id="UP000621898"/>
    </source>
</evidence>
<evidence type="ECO:0000259" key="5">
    <source>
        <dbReference type="PROSITE" id="PS50887"/>
    </source>
</evidence>
<dbReference type="InterPro" id="IPR000160">
    <property type="entry name" value="GGDEF_dom"/>
</dbReference>
<dbReference type="InterPro" id="IPR029787">
    <property type="entry name" value="Nucleotide_cyclase"/>
</dbReference>
<feature type="chain" id="PRO_5045361451" description="diguanylate cyclase" evidence="4">
    <location>
        <begin position="19"/>
        <end position="596"/>
    </location>
</feature>
<dbReference type="SMART" id="SM00267">
    <property type="entry name" value="GGDEF"/>
    <property type="match status" value="1"/>
</dbReference>
<accession>A0ABQ2ZL62</accession>
<dbReference type="PROSITE" id="PS50887">
    <property type="entry name" value="GGDEF"/>
    <property type="match status" value="1"/>
</dbReference>
<dbReference type="Pfam" id="PF00990">
    <property type="entry name" value="GGDEF"/>
    <property type="match status" value="1"/>
</dbReference>
<feature type="signal peptide" evidence="4">
    <location>
        <begin position="1"/>
        <end position="18"/>
    </location>
</feature>
<comment type="catalytic activity">
    <reaction evidence="2">
        <text>2 GTP = 3',3'-c-di-GMP + 2 diphosphate</text>
        <dbReference type="Rhea" id="RHEA:24898"/>
        <dbReference type="ChEBI" id="CHEBI:33019"/>
        <dbReference type="ChEBI" id="CHEBI:37565"/>
        <dbReference type="ChEBI" id="CHEBI:58805"/>
        <dbReference type="EC" id="2.7.7.65"/>
    </reaction>
</comment>
<feature type="domain" description="GGDEF" evidence="5">
    <location>
        <begin position="448"/>
        <end position="581"/>
    </location>
</feature>
<feature type="transmembrane region" description="Helical" evidence="3">
    <location>
        <begin position="388"/>
        <end position="405"/>
    </location>
</feature>